<dbReference type="InterPro" id="IPR001610">
    <property type="entry name" value="PAC"/>
</dbReference>
<evidence type="ECO:0000259" key="2">
    <source>
        <dbReference type="PROSITE" id="PS50113"/>
    </source>
</evidence>
<dbReference type="SMART" id="SM00086">
    <property type="entry name" value="PAC"/>
    <property type="match status" value="1"/>
</dbReference>
<protein>
    <submittedName>
        <fullName evidence="4">Putative signaling protein</fullName>
    </submittedName>
</protein>
<dbReference type="SMART" id="SM00267">
    <property type="entry name" value="GGDEF"/>
    <property type="match status" value="1"/>
</dbReference>
<dbReference type="NCBIfam" id="TIGR00254">
    <property type="entry name" value="GGDEF"/>
    <property type="match status" value="1"/>
</dbReference>
<dbReference type="InterPro" id="IPR043128">
    <property type="entry name" value="Rev_trsase/Diguanyl_cyclase"/>
</dbReference>
<dbReference type="PANTHER" id="PTHR44757:SF2">
    <property type="entry name" value="BIOFILM ARCHITECTURE MAINTENANCE PROTEIN MBAA"/>
    <property type="match status" value="1"/>
</dbReference>
<dbReference type="InterPro" id="IPR000160">
    <property type="entry name" value="GGDEF_dom"/>
</dbReference>
<dbReference type="Gene3D" id="3.30.450.20">
    <property type="entry name" value="PAS domain"/>
    <property type="match status" value="1"/>
</dbReference>
<proteinExistence type="predicted"/>
<dbReference type="SUPFAM" id="SSF55781">
    <property type="entry name" value="GAF domain-like"/>
    <property type="match status" value="1"/>
</dbReference>
<organism evidence="4">
    <name type="scientific">Methylobacterium bullatum</name>
    <dbReference type="NCBI Taxonomy" id="570505"/>
    <lineage>
        <taxon>Bacteria</taxon>
        <taxon>Pseudomonadati</taxon>
        <taxon>Pseudomonadota</taxon>
        <taxon>Alphaproteobacteria</taxon>
        <taxon>Hyphomicrobiales</taxon>
        <taxon>Methylobacteriaceae</taxon>
        <taxon>Methylobacterium</taxon>
    </lineage>
</organism>
<dbReference type="EMBL" id="LR743511">
    <property type="protein sequence ID" value="CAA2143410.1"/>
    <property type="molecule type" value="Genomic_DNA"/>
</dbReference>
<dbReference type="AlphaFoldDB" id="A0A679KFQ1"/>
<dbReference type="PANTHER" id="PTHR44757">
    <property type="entry name" value="DIGUANYLATE CYCLASE DGCP"/>
    <property type="match status" value="1"/>
</dbReference>
<reference evidence="4" key="1">
    <citation type="submission" date="2019-12" db="EMBL/GenBank/DDBJ databases">
        <authorList>
            <person name="Cremers G."/>
        </authorList>
    </citation>
    <scope>NUCLEOTIDE SEQUENCE</scope>
    <source>
        <strain evidence="4">Mbul2</strain>
    </source>
</reference>
<dbReference type="PROSITE" id="PS50887">
    <property type="entry name" value="GGDEF"/>
    <property type="match status" value="1"/>
</dbReference>
<dbReference type="Pfam" id="PF00990">
    <property type="entry name" value="GGDEF"/>
    <property type="match status" value="1"/>
</dbReference>
<feature type="domain" description="GGDEF" evidence="3">
    <location>
        <begin position="317"/>
        <end position="445"/>
    </location>
</feature>
<dbReference type="InterPro" id="IPR000700">
    <property type="entry name" value="PAS-assoc_C"/>
</dbReference>
<dbReference type="NCBIfam" id="TIGR00229">
    <property type="entry name" value="sensory_box"/>
    <property type="match status" value="1"/>
</dbReference>
<accession>A0A679KFQ1</accession>
<dbReference type="InterPro" id="IPR035965">
    <property type="entry name" value="PAS-like_dom_sf"/>
</dbReference>
<dbReference type="PROSITE" id="PS50112">
    <property type="entry name" value="PAS"/>
    <property type="match status" value="1"/>
</dbReference>
<dbReference type="Gene3D" id="3.30.70.270">
    <property type="match status" value="1"/>
</dbReference>
<evidence type="ECO:0000259" key="1">
    <source>
        <dbReference type="PROSITE" id="PS50112"/>
    </source>
</evidence>
<feature type="domain" description="PAS" evidence="1">
    <location>
        <begin position="158"/>
        <end position="228"/>
    </location>
</feature>
<evidence type="ECO:0000313" key="4">
    <source>
        <dbReference type="EMBL" id="CAA2143410.1"/>
    </source>
</evidence>
<dbReference type="InterPro" id="IPR013655">
    <property type="entry name" value="PAS_fold_3"/>
</dbReference>
<dbReference type="SMART" id="SM00091">
    <property type="entry name" value="PAS"/>
    <property type="match status" value="1"/>
</dbReference>
<dbReference type="Pfam" id="PF08447">
    <property type="entry name" value="PAS_3"/>
    <property type="match status" value="1"/>
</dbReference>
<sequence>MTGYEKVGSIGGLALPILPAAEFSECCRIARALFNASAATVSLRGEPRTWTDLGPDAGPQLRNAAEMADGRPDWEWPALWCGDTRTDPAFTGWLPAGNGDVGFFASAPFGPDQVGRLSVLDARPQAGSPEKSRLLTDLAAMAGQIYDLARAVRGATEREAEFRHLAEMSTDTIIRGNLDGIRLYVSPSIRTLLGYEPEELVGRKAIDIAHPDDIPNFGRFMQNVRDGHIDVAVIELRLQHKNGAWVWMEASLRLSRDPDSQVPNGYVVSVRDVGRRKLLEERLEQLASFDPLTGLPNRSQFSQRLQSALDRSSGTGESVALFYMDLDNFKGINDTMGHAAGDSVLRVCAARLRAELRQDDFVARLGGDEFTAILTADESELPELAQRLVSAVGAPIPHGGQEFRVGLSVGIARAPRDGTSPDVLLSAADRALYRAKAAGRNTFRF</sequence>
<dbReference type="PROSITE" id="PS50113">
    <property type="entry name" value="PAC"/>
    <property type="match status" value="1"/>
</dbReference>
<dbReference type="InterPro" id="IPR029787">
    <property type="entry name" value="Nucleotide_cyclase"/>
</dbReference>
<evidence type="ECO:0000259" key="3">
    <source>
        <dbReference type="PROSITE" id="PS50887"/>
    </source>
</evidence>
<dbReference type="FunFam" id="3.30.70.270:FF:000001">
    <property type="entry name" value="Diguanylate cyclase domain protein"/>
    <property type="match status" value="1"/>
</dbReference>
<gene>
    <name evidence="4" type="ORF">MBLL_02810</name>
</gene>
<dbReference type="SUPFAM" id="SSF55785">
    <property type="entry name" value="PYP-like sensor domain (PAS domain)"/>
    <property type="match status" value="1"/>
</dbReference>
<dbReference type="CDD" id="cd00130">
    <property type="entry name" value="PAS"/>
    <property type="match status" value="1"/>
</dbReference>
<dbReference type="RefSeq" id="WP_339161854.1">
    <property type="nucleotide sequence ID" value="NZ_LR743511.1"/>
</dbReference>
<dbReference type="CDD" id="cd01949">
    <property type="entry name" value="GGDEF"/>
    <property type="match status" value="1"/>
</dbReference>
<dbReference type="InterPro" id="IPR052155">
    <property type="entry name" value="Biofilm_reg_signaling"/>
</dbReference>
<dbReference type="SUPFAM" id="SSF55073">
    <property type="entry name" value="Nucleotide cyclase"/>
    <property type="match status" value="1"/>
</dbReference>
<dbReference type="GO" id="GO:0003824">
    <property type="term" value="F:catalytic activity"/>
    <property type="evidence" value="ECO:0007669"/>
    <property type="project" value="UniProtKB-ARBA"/>
</dbReference>
<dbReference type="InterPro" id="IPR000014">
    <property type="entry name" value="PAS"/>
</dbReference>
<feature type="domain" description="PAC" evidence="2">
    <location>
        <begin position="232"/>
        <end position="285"/>
    </location>
</feature>
<name>A0A679KFQ1_9HYPH</name>